<dbReference type="PIRSF" id="PIRSF032131">
    <property type="entry name" value="UCP032131"/>
    <property type="match status" value="1"/>
</dbReference>
<dbReference type="RefSeq" id="WP_166936784.1">
    <property type="nucleotide sequence ID" value="NZ_BAAADD010000008.1"/>
</dbReference>
<accession>A0ABP3PYE8</accession>
<reference evidence="2" key="1">
    <citation type="journal article" date="2019" name="Int. J. Syst. Evol. Microbiol.">
        <title>The Global Catalogue of Microorganisms (GCM) 10K type strain sequencing project: providing services to taxonomists for standard genome sequencing and annotation.</title>
        <authorList>
            <consortium name="The Broad Institute Genomics Platform"/>
            <consortium name="The Broad Institute Genome Sequencing Center for Infectious Disease"/>
            <person name="Wu L."/>
            <person name="Ma J."/>
        </authorList>
    </citation>
    <scope>NUCLEOTIDE SEQUENCE [LARGE SCALE GENOMIC DNA]</scope>
    <source>
        <strain evidence="2">JCM 15089</strain>
    </source>
</reference>
<sequence>MIAYSLKCDKGHFFDGWFASSTAYDDQAAAGLVACPECASTKVEKAPMAPAVAGTKRTTLAAEERKKVRQFVAGMKKYIKENADYVGKDFPEEARKIHYGEVDERHIYGEASLDEAKELIEEGVEIAALPPEMDEETN</sequence>
<dbReference type="EMBL" id="BAAADD010000008">
    <property type="protein sequence ID" value="GAA0578743.1"/>
    <property type="molecule type" value="Genomic_DNA"/>
</dbReference>
<dbReference type="Pfam" id="PF06676">
    <property type="entry name" value="DUF1178"/>
    <property type="match status" value="1"/>
</dbReference>
<evidence type="ECO:0000313" key="1">
    <source>
        <dbReference type="EMBL" id="GAA0578743.1"/>
    </source>
</evidence>
<proteinExistence type="predicted"/>
<keyword evidence="2" id="KW-1185">Reference proteome</keyword>
<gene>
    <name evidence="1" type="ORF">GCM10008942_29520</name>
</gene>
<comment type="caution">
    <text evidence="1">The sequence shown here is derived from an EMBL/GenBank/DDBJ whole genome shotgun (WGS) entry which is preliminary data.</text>
</comment>
<dbReference type="Proteomes" id="UP001499951">
    <property type="component" value="Unassembled WGS sequence"/>
</dbReference>
<evidence type="ECO:0000313" key="2">
    <source>
        <dbReference type="Proteomes" id="UP001499951"/>
    </source>
</evidence>
<dbReference type="InterPro" id="IPR009562">
    <property type="entry name" value="DUF1178"/>
</dbReference>
<protein>
    <submittedName>
        <fullName evidence="1">DUF1178 family protein</fullName>
    </submittedName>
</protein>
<organism evidence="1 2">
    <name type="scientific">Rhizomicrobium electricum</name>
    <dbReference type="NCBI Taxonomy" id="480070"/>
    <lineage>
        <taxon>Bacteria</taxon>
        <taxon>Pseudomonadati</taxon>
        <taxon>Pseudomonadota</taxon>
        <taxon>Alphaproteobacteria</taxon>
        <taxon>Micropepsales</taxon>
        <taxon>Micropepsaceae</taxon>
        <taxon>Rhizomicrobium</taxon>
    </lineage>
</organism>
<name>A0ABP3PYE8_9PROT</name>